<keyword evidence="2" id="KW-0812">Transmembrane</keyword>
<feature type="transmembrane region" description="Helical" evidence="2">
    <location>
        <begin position="430"/>
        <end position="448"/>
    </location>
</feature>
<gene>
    <name evidence="6" type="ORF">AVDCRST_MAG68-801</name>
</gene>
<sequence length="602" mass="66022">MRLILLLLLALAAPAAGQEPSIRVRDFDALLVVTQDGTLDVTERLTLGFTGQWNGVNRDLSLRHKTAEGRTAALDVEIGSVTDGDGKPLRVEEERIDDGWGRRLKIWVPGARDAERRVVIRYRVANAIRFFYEGSEPGPMDELYWNVTGNAWDMPVDRARGRVVLPRGARPRQHAVYTGAAGTTLAASNAESRVTERGLEFAVTRPLESYEGVTVAAGWAPGFVASRPSERERGVREMVRLWPLALPLLAFGLSFRAWRRRGRDPEEESIVVRYEPPLGMSPTELGTLIDHEAQMRDITATLVDLAVRGYVGIEERTEEKLMGLLSSTEFTFHRRRPREDWGALAQHEQLYLQGLFQHATTAEASWDELRAVAHASGPAPEAARGGEQVALSALTDKFYTALPEIRDAVYESLVTRGFYLRRPDQVRTRWMFLAGALLVAGAAGAGWVEGLAWDGVSPVALAAGMIASAVIVFIFSRVMPARTPAGARAREAALGFREFLGRVESERYRRMVTSPEMFERYLPHAMAFGVEDRWAHAFEEIYREPPRWYSGSGQFRATDFSSRMSHMSSTAGSTMSSSPSSSGSGGGGSSGGGSGGGGGSGF</sequence>
<reference evidence="6" key="1">
    <citation type="submission" date="2020-02" db="EMBL/GenBank/DDBJ databases">
        <authorList>
            <person name="Meier V. D."/>
        </authorList>
    </citation>
    <scope>NUCLEOTIDE SEQUENCE</scope>
    <source>
        <strain evidence="6">AVDCRST_MAG68</strain>
    </source>
</reference>
<evidence type="ECO:0000256" key="2">
    <source>
        <dbReference type="SAM" id="Phobius"/>
    </source>
</evidence>
<keyword evidence="3" id="KW-0732">Signal</keyword>
<dbReference type="AlphaFoldDB" id="A0A6J4KI76"/>
<dbReference type="Pfam" id="PF09972">
    <property type="entry name" value="DUF2207"/>
    <property type="match status" value="1"/>
</dbReference>
<feature type="signal peptide" evidence="3">
    <location>
        <begin position="1"/>
        <end position="17"/>
    </location>
</feature>
<feature type="region of interest" description="Disordered" evidence="1">
    <location>
        <begin position="566"/>
        <end position="602"/>
    </location>
</feature>
<keyword evidence="2" id="KW-0472">Membrane</keyword>
<name>A0A6J4KI76_9BACT</name>
<feature type="transmembrane region" description="Helical" evidence="2">
    <location>
        <begin position="241"/>
        <end position="258"/>
    </location>
</feature>
<evidence type="ECO:0000259" key="5">
    <source>
        <dbReference type="Pfam" id="PF20990"/>
    </source>
</evidence>
<dbReference type="InterPro" id="IPR018702">
    <property type="entry name" value="DUF2207"/>
</dbReference>
<feature type="chain" id="PRO_5026799580" description="DUF2207 domain-containing protein" evidence="3">
    <location>
        <begin position="18"/>
        <end position="602"/>
    </location>
</feature>
<feature type="compositionally biased region" description="Low complexity" evidence="1">
    <location>
        <begin position="566"/>
        <end position="582"/>
    </location>
</feature>
<keyword evidence="2" id="KW-1133">Transmembrane helix</keyword>
<feature type="domain" description="Predicted membrane protein YciQ-like C-terminal" evidence="5">
    <location>
        <begin position="273"/>
        <end position="538"/>
    </location>
</feature>
<accession>A0A6J4KI76</accession>
<feature type="domain" description="DUF2207" evidence="4">
    <location>
        <begin position="24"/>
        <end position="219"/>
    </location>
</feature>
<feature type="transmembrane region" description="Helical" evidence="2">
    <location>
        <begin position="460"/>
        <end position="480"/>
    </location>
</feature>
<evidence type="ECO:0000256" key="1">
    <source>
        <dbReference type="SAM" id="MobiDB-lite"/>
    </source>
</evidence>
<protein>
    <recommendedName>
        <fullName evidence="7">DUF2207 domain-containing protein</fullName>
    </recommendedName>
</protein>
<dbReference type="Pfam" id="PF20990">
    <property type="entry name" value="DUF2207_C"/>
    <property type="match status" value="1"/>
</dbReference>
<dbReference type="EMBL" id="CADCTW010000045">
    <property type="protein sequence ID" value="CAA9305645.1"/>
    <property type="molecule type" value="Genomic_DNA"/>
</dbReference>
<organism evidence="6">
    <name type="scientific">uncultured Gemmatimonadota bacterium</name>
    <dbReference type="NCBI Taxonomy" id="203437"/>
    <lineage>
        <taxon>Bacteria</taxon>
        <taxon>Pseudomonadati</taxon>
        <taxon>Gemmatimonadota</taxon>
        <taxon>environmental samples</taxon>
    </lineage>
</organism>
<evidence type="ECO:0000259" key="4">
    <source>
        <dbReference type="Pfam" id="PF09972"/>
    </source>
</evidence>
<evidence type="ECO:0000256" key="3">
    <source>
        <dbReference type="SAM" id="SignalP"/>
    </source>
</evidence>
<evidence type="ECO:0000313" key="6">
    <source>
        <dbReference type="EMBL" id="CAA9305645.1"/>
    </source>
</evidence>
<feature type="compositionally biased region" description="Gly residues" evidence="1">
    <location>
        <begin position="583"/>
        <end position="602"/>
    </location>
</feature>
<evidence type="ECO:0008006" key="7">
    <source>
        <dbReference type="Google" id="ProtNLM"/>
    </source>
</evidence>
<dbReference type="InterPro" id="IPR048389">
    <property type="entry name" value="YciQ-like_C"/>
</dbReference>
<proteinExistence type="predicted"/>